<feature type="chain" id="PRO_5044690725" description="Diphthamide biosynthesis protein 2" evidence="2">
    <location>
        <begin position="19"/>
        <end position="450"/>
    </location>
</feature>
<keyword evidence="6" id="KW-1185">Reference proteome</keyword>
<protein>
    <recommendedName>
        <fullName evidence="7">Diphthamide biosynthesis protein 2</fullName>
    </recommendedName>
</protein>
<dbReference type="AlphaFoldDB" id="A0A8H3UXR9"/>
<comment type="caution">
    <text evidence="3">The sequence shown here is derived from an EMBL/GenBank/DDBJ whole genome shotgun (WGS) entry which is preliminary data.</text>
</comment>
<feature type="region of interest" description="Disordered" evidence="1">
    <location>
        <begin position="182"/>
        <end position="207"/>
    </location>
</feature>
<evidence type="ECO:0000313" key="5">
    <source>
        <dbReference type="Proteomes" id="UP000447873"/>
    </source>
</evidence>
<sequence>MKNLILLTLALSALETTAKPFRNSARSAHRASVERALLEVGPDGKGPGGALCVGPGGKVADVPGATPRRQEMKSDVESIEGAGKVQKIKMRYGPYSVPNMMKKSVTNEGGALWNCGDAEIEKPCEECTLLGLVAGLEYPNGTNANIDTGMWMHHMVAFTVGPGRWDPTCIDQPTSLPHFAVGTSPSQSERSFSSGNERTPLNMVSKKDANGGNKAGYHLNKEDNYRFIVDLMNMNMDDRTVYLTITYDLVDGPLPKGWSNLKPVWFDVDQCGMSEVPAAKQEGKYTLTAKPWTPNFEGEVVGMGSHLHDGGVNINVLINDKSICDSQAKYGENSQYIFKDSKNTMPGGEKVAEKHISSMSTCFYEGADAKKLDPSQSWGMTGDYDYQKFEGNLEGDGEQSGVMAIAIMFVKVAPGNVPMPAVKPAPAAAAPAAAAPAAAAPAAAAPAKSP</sequence>
<dbReference type="OrthoDB" id="4142625at2759"/>
<proteinExistence type="predicted"/>
<reference evidence="3 5" key="1">
    <citation type="submission" date="2018-12" db="EMBL/GenBank/DDBJ databases">
        <title>Venturia inaequalis Genome Resource.</title>
        <authorList>
            <person name="Lichtner F.J."/>
        </authorList>
    </citation>
    <scope>NUCLEOTIDE SEQUENCE [LARGE SCALE GENOMIC DNA]</scope>
    <source>
        <strain evidence="3 5">120213</strain>
        <strain evidence="4 6">DMI_063113</strain>
    </source>
</reference>
<evidence type="ECO:0000313" key="3">
    <source>
        <dbReference type="EMBL" id="KAE9977593.1"/>
    </source>
</evidence>
<name>A0A8H3UXR9_VENIN</name>
<dbReference type="EMBL" id="WNWS01000150">
    <property type="protein sequence ID" value="KAE9977593.1"/>
    <property type="molecule type" value="Genomic_DNA"/>
</dbReference>
<dbReference type="Proteomes" id="UP000490939">
    <property type="component" value="Unassembled WGS sequence"/>
</dbReference>
<evidence type="ECO:0000256" key="2">
    <source>
        <dbReference type="SAM" id="SignalP"/>
    </source>
</evidence>
<organism evidence="3 5">
    <name type="scientific">Venturia inaequalis</name>
    <name type="common">Apple scab fungus</name>
    <dbReference type="NCBI Taxonomy" id="5025"/>
    <lineage>
        <taxon>Eukaryota</taxon>
        <taxon>Fungi</taxon>
        <taxon>Dikarya</taxon>
        <taxon>Ascomycota</taxon>
        <taxon>Pezizomycotina</taxon>
        <taxon>Dothideomycetes</taxon>
        <taxon>Pleosporomycetidae</taxon>
        <taxon>Venturiales</taxon>
        <taxon>Venturiaceae</taxon>
        <taxon>Venturia</taxon>
    </lineage>
</organism>
<accession>A0A8H3UXR9</accession>
<evidence type="ECO:0000256" key="1">
    <source>
        <dbReference type="SAM" id="MobiDB-lite"/>
    </source>
</evidence>
<feature type="compositionally biased region" description="Polar residues" evidence="1">
    <location>
        <begin position="183"/>
        <end position="199"/>
    </location>
</feature>
<keyword evidence="2" id="KW-0732">Signal</keyword>
<feature type="signal peptide" evidence="2">
    <location>
        <begin position="1"/>
        <end position="18"/>
    </location>
</feature>
<evidence type="ECO:0000313" key="6">
    <source>
        <dbReference type="Proteomes" id="UP000490939"/>
    </source>
</evidence>
<evidence type="ECO:0008006" key="7">
    <source>
        <dbReference type="Google" id="ProtNLM"/>
    </source>
</evidence>
<dbReference type="Proteomes" id="UP000447873">
    <property type="component" value="Unassembled WGS sequence"/>
</dbReference>
<gene>
    <name evidence="4" type="ORF">EG327_000796</name>
    <name evidence="3" type="ORF">EG328_001966</name>
</gene>
<dbReference type="EMBL" id="WNWR01000118">
    <property type="protein sequence ID" value="KAE9990862.1"/>
    <property type="molecule type" value="Genomic_DNA"/>
</dbReference>
<evidence type="ECO:0000313" key="4">
    <source>
        <dbReference type="EMBL" id="KAE9990862.1"/>
    </source>
</evidence>